<dbReference type="Pfam" id="PF07650">
    <property type="entry name" value="KH_2"/>
    <property type="match status" value="1"/>
</dbReference>
<evidence type="ECO:0000259" key="10">
    <source>
        <dbReference type="PROSITE" id="PS51713"/>
    </source>
</evidence>
<dbReference type="PANTHER" id="PTHR42698">
    <property type="entry name" value="GTPASE ERA"/>
    <property type="match status" value="1"/>
</dbReference>
<dbReference type="PANTHER" id="PTHR42698:SF1">
    <property type="entry name" value="GTPASE ERA, MITOCHONDRIAL"/>
    <property type="match status" value="1"/>
</dbReference>
<dbReference type="GO" id="GO:0000028">
    <property type="term" value="P:ribosomal small subunit assembly"/>
    <property type="evidence" value="ECO:0007669"/>
    <property type="project" value="TreeGrafter"/>
</dbReference>
<keyword evidence="6" id="KW-0699">rRNA-binding</keyword>
<comment type="similarity">
    <text evidence="1 6 7 8">Belongs to the TRAFAC class TrmE-Era-EngA-EngB-Septin-like GTPase superfamily. Era GTPase family.</text>
</comment>
<evidence type="ECO:0000256" key="4">
    <source>
        <dbReference type="ARBA" id="ARBA00022884"/>
    </source>
</evidence>
<feature type="region of interest" description="G4" evidence="7">
    <location>
        <begin position="139"/>
        <end position="142"/>
    </location>
</feature>
<evidence type="ECO:0000259" key="9">
    <source>
        <dbReference type="PROSITE" id="PS50823"/>
    </source>
</evidence>
<dbReference type="Gene3D" id="3.40.50.300">
    <property type="entry name" value="P-loop containing nucleotide triphosphate hydrolases"/>
    <property type="match status" value="1"/>
</dbReference>
<comment type="function">
    <text evidence="6">An essential GTPase that binds both GDP and GTP, with rapid nucleotide exchange. Plays a role in 16S rRNA processing and 30S ribosomal subunit biogenesis and possibly also in cell cycle regulation and energy metabolism.</text>
</comment>
<protein>
    <recommendedName>
        <fullName evidence="2 6">GTPase Era</fullName>
    </recommendedName>
</protein>
<dbReference type="InterPro" id="IPR027417">
    <property type="entry name" value="P-loop_NTPase"/>
</dbReference>
<evidence type="ECO:0000256" key="2">
    <source>
        <dbReference type="ARBA" id="ARBA00020484"/>
    </source>
</evidence>
<comment type="caution">
    <text evidence="11">The sequence shown here is derived from an EMBL/GenBank/DDBJ whole genome shotgun (WGS) entry which is preliminary data.</text>
</comment>
<dbReference type="InterPro" id="IPR030388">
    <property type="entry name" value="G_ERA_dom"/>
</dbReference>
<sequence>MSDTPQTRCGFAAVIGSPNAGKSTLVNALVGEKVTIVTHKVQTTRFAVRGVALEGGSQIVLVDTPGVFAPKRRLDKSMVAAAWSGAEDADAIVHVIDAGARARLEHGGAKSGDKRMVQDDQRVIDGLNKTGRKAILALNKIDMIDRDYLLAMSQELYETGVYSDVFMISAKTGSGVKQLKTFLSGLMPEGVWHYPEDQVADLPSRILAAEITREKVYLRLHEELPYASMVETEVWKKLRDGSIRVEQSVIVERDTQKPIVLGKGGSAIKAIGEAARKEMEDVLGCKVHLFLNVKVDPKWMARRSHYKDVGLDFDV</sequence>
<dbReference type="InterPro" id="IPR015946">
    <property type="entry name" value="KH_dom-like_a/b"/>
</dbReference>
<evidence type="ECO:0000313" key="11">
    <source>
        <dbReference type="EMBL" id="GLK51150.1"/>
    </source>
</evidence>
<evidence type="ECO:0000256" key="7">
    <source>
        <dbReference type="PROSITE-ProRule" id="PRU01050"/>
    </source>
</evidence>
<dbReference type="NCBIfam" id="TIGR00231">
    <property type="entry name" value="small_GTP"/>
    <property type="match status" value="1"/>
</dbReference>
<dbReference type="InterPro" id="IPR005225">
    <property type="entry name" value="Small_GTP-bd"/>
</dbReference>
<gene>
    <name evidence="6 11" type="primary">era</name>
    <name evidence="11" type="ORF">GCM10017621_06580</name>
</gene>
<evidence type="ECO:0000256" key="6">
    <source>
        <dbReference type="HAMAP-Rule" id="MF_00367"/>
    </source>
</evidence>
<dbReference type="GO" id="GO:0070181">
    <property type="term" value="F:small ribosomal subunit rRNA binding"/>
    <property type="evidence" value="ECO:0007669"/>
    <property type="project" value="UniProtKB-UniRule"/>
</dbReference>
<comment type="subcellular location">
    <subcellularLocation>
        <location evidence="6">Cytoplasm</location>
    </subcellularLocation>
    <subcellularLocation>
        <location evidence="6">Cell membrane</location>
        <topology evidence="6">Peripheral membrane protein</topology>
    </subcellularLocation>
</comment>
<feature type="binding site" evidence="6">
    <location>
        <begin position="139"/>
        <end position="142"/>
    </location>
    <ligand>
        <name>GTP</name>
        <dbReference type="ChEBI" id="CHEBI:37565"/>
    </ligand>
</feature>
<evidence type="ECO:0000256" key="3">
    <source>
        <dbReference type="ARBA" id="ARBA00022741"/>
    </source>
</evidence>
<keyword evidence="6" id="KW-0963">Cytoplasm</keyword>
<dbReference type="NCBIfam" id="NF000908">
    <property type="entry name" value="PRK00089.1"/>
    <property type="match status" value="1"/>
</dbReference>
<accession>A0A9W6IL91</accession>
<keyword evidence="6" id="KW-0690">Ribosome biogenesis</keyword>
<feature type="binding site" evidence="6">
    <location>
        <begin position="16"/>
        <end position="23"/>
    </location>
    <ligand>
        <name>GTP</name>
        <dbReference type="ChEBI" id="CHEBI:37565"/>
    </ligand>
</feature>
<feature type="binding site" evidence="6">
    <location>
        <begin position="63"/>
        <end position="67"/>
    </location>
    <ligand>
        <name>GTP</name>
        <dbReference type="ChEBI" id="CHEBI:37565"/>
    </ligand>
</feature>
<feature type="region of interest" description="G5" evidence="7">
    <location>
        <begin position="168"/>
        <end position="170"/>
    </location>
</feature>
<dbReference type="GO" id="GO:0005829">
    <property type="term" value="C:cytosol"/>
    <property type="evidence" value="ECO:0007669"/>
    <property type="project" value="TreeGrafter"/>
</dbReference>
<evidence type="ECO:0000256" key="5">
    <source>
        <dbReference type="ARBA" id="ARBA00023134"/>
    </source>
</evidence>
<dbReference type="SUPFAM" id="SSF52540">
    <property type="entry name" value="P-loop containing nucleoside triphosphate hydrolases"/>
    <property type="match status" value="1"/>
</dbReference>
<organism evidence="11 12">
    <name type="scientific">Maricaulis virginensis</name>
    <dbReference type="NCBI Taxonomy" id="144022"/>
    <lineage>
        <taxon>Bacteria</taxon>
        <taxon>Pseudomonadati</taxon>
        <taxon>Pseudomonadota</taxon>
        <taxon>Alphaproteobacteria</taxon>
        <taxon>Maricaulales</taxon>
        <taxon>Maricaulaceae</taxon>
        <taxon>Maricaulis</taxon>
    </lineage>
</organism>
<dbReference type="InterPro" id="IPR004044">
    <property type="entry name" value="KH_dom_type_2"/>
</dbReference>
<feature type="domain" description="KH type-2" evidence="9">
    <location>
        <begin position="220"/>
        <end position="297"/>
    </location>
</feature>
<feature type="region of interest" description="G1" evidence="7">
    <location>
        <begin position="16"/>
        <end position="23"/>
    </location>
</feature>
<evidence type="ECO:0000256" key="8">
    <source>
        <dbReference type="RuleBase" id="RU003761"/>
    </source>
</evidence>
<dbReference type="InterPro" id="IPR006073">
    <property type="entry name" value="GTP-bd"/>
</dbReference>
<dbReference type="PROSITE" id="PS51713">
    <property type="entry name" value="G_ERA"/>
    <property type="match status" value="1"/>
</dbReference>
<proteinExistence type="inferred from homology"/>
<dbReference type="HAMAP" id="MF_00367">
    <property type="entry name" value="GTPase_Era"/>
    <property type="match status" value="1"/>
</dbReference>
<dbReference type="AlphaFoldDB" id="A0A9W6IL91"/>
<keyword evidence="6" id="KW-1003">Cell membrane</keyword>
<reference evidence="11" key="1">
    <citation type="journal article" date="2014" name="Int. J. Syst. Evol. Microbiol.">
        <title>Complete genome sequence of Corynebacterium casei LMG S-19264T (=DSM 44701T), isolated from a smear-ripened cheese.</title>
        <authorList>
            <consortium name="US DOE Joint Genome Institute (JGI-PGF)"/>
            <person name="Walter F."/>
            <person name="Albersmeier A."/>
            <person name="Kalinowski J."/>
            <person name="Ruckert C."/>
        </authorList>
    </citation>
    <scope>NUCLEOTIDE SEQUENCE</scope>
    <source>
        <strain evidence="11">VKM B-1513</strain>
    </source>
</reference>
<dbReference type="InterPro" id="IPR005662">
    <property type="entry name" value="GTPase_Era-like"/>
</dbReference>
<dbReference type="GO" id="GO:0003924">
    <property type="term" value="F:GTPase activity"/>
    <property type="evidence" value="ECO:0007669"/>
    <property type="project" value="UniProtKB-UniRule"/>
</dbReference>
<comment type="subunit">
    <text evidence="6">Monomer.</text>
</comment>
<dbReference type="InterPro" id="IPR009019">
    <property type="entry name" value="KH_sf_prok-type"/>
</dbReference>
<dbReference type="PROSITE" id="PS50823">
    <property type="entry name" value="KH_TYPE_2"/>
    <property type="match status" value="1"/>
</dbReference>
<keyword evidence="12" id="KW-1185">Reference proteome</keyword>
<dbReference type="PRINTS" id="PR00326">
    <property type="entry name" value="GTP1OBG"/>
</dbReference>
<dbReference type="GO" id="GO:0005886">
    <property type="term" value="C:plasma membrane"/>
    <property type="evidence" value="ECO:0007669"/>
    <property type="project" value="UniProtKB-SubCell"/>
</dbReference>
<reference evidence="11" key="2">
    <citation type="submission" date="2023-01" db="EMBL/GenBank/DDBJ databases">
        <authorList>
            <person name="Sun Q."/>
            <person name="Evtushenko L."/>
        </authorList>
    </citation>
    <scope>NUCLEOTIDE SEQUENCE</scope>
    <source>
        <strain evidence="11">VKM B-1513</strain>
    </source>
</reference>
<dbReference type="EMBL" id="BSFE01000001">
    <property type="protein sequence ID" value="GLK51150.1"/>
    <property type="molecule type" value="Genomic_DNA"/>
</dbReference>
<keyword evidence="5 6" id="KW-0342">GTP-binding</keyword>
<dbReference type="CDD" id="cd22534">
    <property type="entry name" value="KH-II_Era"/>
    <property type="match status" value="1"/>
</dbReference>
<keyword evidence="4 6" id="KW-0694">RNA-binding</keyword>
<evidence type="ECO:0000313" key="12">
    <source>
        <dbReference type="Proteomes" id="UP001143486"/>
    </source>
</evidence>
<feature type="domain" description="Era-type G" evidence="10">
    <location>
        <begin position="8"/>
        <end position="189"/>
    </location>
</feature>
<dbReference type="Pfam" id="PF01926">
    <property type="entry name" value="MMR_HSR1"/>
    <property type="match status" value="1"/>
</dbReference>
<feature type="region of interest" description="G2" evidence="7">
    <location>
        <begin position="42"/>
        <end position="46"/>
    </location>
</feature>
<dbReference type="NCBIfam" id="TIGR00436">
    <property type="entry name" value="era"/>
    <property type="match status" value="1"/>
</dbReference>
<dbReference type="CDD" id="cd04163">
    <property type="entry name" value="Era"/>
    <property type="match status" value="1"/>
</dbReference>
<feature type="region of interest" description="G3" evidence="7">
    <location>
        <begin position="63"/>
        <end position="66"/>
    </location>
</feature>
<dbReference type="SUPFAM" id="SSF54814">
    <property type="entry name" value="Prokaryotic type KH domain (KH-domain type II)"/>
    <property type="match status" value="1"/>
</dbReference>
<dbReference type="GO" id="GO:0043024">
    <property type="term" value="F:ribosomal small subunit binding"/>
    <property type="evidence" value="ECO:0007669"/>
    <property type="project" value="TreeGrafter"/>
</dbReference>
<name>A0A9W6IL91_9PROT</name>
<dbReference type="Gene3D" id="3.30.300.20">
    <property type="match status" value="1"/>
</dbReference>
<keyword evidence="6" id="KW-0472">Membrane</keyword>
<dbReference type="GO" id="GO:0005525">
    <property type="term" value="F:GTP binding"/>
    <property type="evidence" value="ECO:0007669"/>
    <property type="project" value="UniProtKB-UniRule"/>
</dbReference>
<evidence type="ECO:0000256" key="1">
    <source>
        <dbReference type="ARBA" id="ARBA00007921"/>
    </source>
</evidence>
<dbReference type="Proteomes" id="UP001143486">
    <property type="component" value="Unassembled WGS sequence"/>
</dbReference>
<keyword evidence="3 6" id="KW-0547">Nucleotide-binding</keyword>
<dbReference type="RefSeq" id="WP_271185542.1">
    <property type="nucleotide sequence ID" value="NZ_BSFE01000001.1"/>
</dbReference>